<name>A0AAD4N9Y1_9BILA</name>
<reference evidence="2" key="1">
    <citation type="submission" date="2022-01" db="EMBL/GenBank/DDBJ databases">
        <title>Genome Sequence Resource for Two Populations of Ditylenchus destructor, the Migratory Endoparasitic Phytonematode.</title>
        <authorList>
            <person name="Zhang H."/>
            <person name="Lin R."/>
            <person name="Xie B."/>
        </authorList>
    </citation>
    <scope>NUCLEOTIDE SEQUENCE</scope>
    <source>
        <strain evidence="2">BazhouSP</strain>
    </source>
</reference>
<evidence type="ECO:0000256" key="1">
    <source>
        <dbReference type="SAM" id="SignalP"/>
    </source>
</evidence>
<keyword evidence="3" id="KW-1185">Reference proteome</keyword>
<proteinExistence type="predicted"/>
<gene>
    <name evidence="2" type="ORF">DdX_04848</name>
</gene>
<evidence type="ECO:0000313" key="3">
    <source>
        <dbReference type="Proteomes" id="UP001201812"/>
    </source>
</evidence>
<keyword evidence="1" id="KW-0732">Signal</keyword>
<accession>A0AAD4N9Y1</accession>
<comment type="caution">
    <text evidence="2">The sequence shown here is derived from an EMBL/GenBank/DDBJ whole genome shotgun (WGS) entry which is preliminary data.</text>
</comment>
<organism evidence="2 3">
    <name type="scientific">Ditylenchus destructor</name>
    <dbReference type="NCBI Taxonomy" id="166010"/>
    <lineage>
        <taxon>Eukaryota</taxon>
        <taxon>Metazoa</taxon>
        <taxon>Ecdysozoa</taxon>
        <taxon>Nematoda</taxon>
        <taxon>Chromadorea</taxon>
        <taxon>Rhabditida</taxon>
        <taxon>Tylenchina</taxon>
        <taxon>Tylenchomorpha</taxon>
        <taxon>Sphaerularioidea</taxon>
        <taxon>Anguinidae</taxon>
        <taxon>Anguininae</taxon>
        <taxon>Ditylenchus</taxon>
    </lineage>
</organism>
<feature type="signal peptide" evidence="1">
    <location>
        <begin position="1"/>
        <end position="22"/>
    </location>
</feature>
<dbReference type="AlphaFoldDB" id="A0AAD4N9Y1"/>
<dbReference type="Proteomes" id="UP001201812">
    <property type="component" value="Unassembled WGS sequence"/>
</dbReference>
<dbReference type="EMBL" id="JAKKPZ010000005">
    <property type="protein sequence ID" value="KAI1720608.1"/>
    <property type="molecule type" value="Genomic_DNA"/>
</dbReference>
<feature type="chain" id="PRO_5042202868" evidence="1">
    <location>
        <begin position="23"/>
        <end position="214"/>
    </location>
</feature>
<protein>
    <submittedName>
        <fullName evidence="2">Uncharacterized protein</fullName>
    </submittedName>
</protein>
<sequence>MSQVCYFLASVTFMALIWSRQANGCMRTGGGGGVVVTTTPVVTTTNPSTTTTAPQSECAAKQGEVPIYEDSSFVIASSFYGQVPSSSTCATCSTGQALYYPDSAEVVPRAASAKAIGGLNCANLCLCQADGTCFFLYPFCNGADCAVYAIVVGGTNTDGIVTTDGATTVTASSQVNPTTLDMFPVTQGNLYPRITSVSCNGCNFQMSCNGGPSP</sequence>
<evidence type="ECO:0000313" key="2">
    <source>
        <dbReference type="EMBL" id="KAI1720608.1"/>
    </source>
</evidence>